<reference evidence="2 3" key="1">
    <citation type="submission" date="2020-03" db="EMBL/GenBank/DDBJ databases">
        <title>Dissostichus mawsoni Genome sequencing and assembly.</title>
        <authorList>
            <person name="Park H."/>
        </authorList>
    </citation>
    <scope>NUCLEOTIDE SEQUENCE [LARGE SCALE GENOMIC DNA]</scope>
    <source>
        <strain evidence="2">DM0001</strain>
        <tissue evidence="2">Muscle</tissue>
    </source>
</reference>
<name>A0A7J5ZD06_DISMA</name>
<evidence type="ECO:0000313" key="2">
    <source>
        <dbReference type="EMBL" id="KAF3859516.1"/>
    </source>
</evidence>
<evidence type="ECO:0000256" key="1">
    <source>
        <dbReference type="SAM" id="MobiDB-lite"/>
    </source>
</evidence>
<proteinExistence type="predicted"/>
<dbReference type="OrthoDB" id="20839at2759"/>
<dbReference type="AlphaFoldDB" id="A0A7J5ZD06"/>
<organism evidence="2 3">
    <name type="scientific">Dissostichus mawsoni</name>
    <name type="common">Antarctic cod</name>
    <dbReference type="NCBI Taxonomy" id="36200"/>
    <lineage>
        <taxon>Eukaryota</taxon>
        <taxon>Metazoa</taxon>
        <taxon>Chordata</taxon>
        <taxon>Craniata</taxon>
        <taxon>Vertebrata</taxon>
        <taxon>Euteleostomi</taxon>
        <taxon>Actinopterygii</taxon>
        <taxon>Neopterygii</taxon>
        <taxon>Teleostei</taxon>
        <taxon>Neoteleostei</taxon>
        <taxon>Acanthomorphata</taxon>
        <taxon>Eupercaria</taxon>
        <taxon>Perciformes</taxon>
        <taxon>Notothenioidei</taxon>
        <taxon>Nototheniidae</taxon>
        <taxon>Dissostichus</taxon>
    </lineage>
</organism>
<sequence>MHLQEAPEIKAERSFSWEDDKQLQQLLEKFDLTCAMKSSPSRSKRLKLLKKTINDVRNEMSLKRVLPSTTITIITTITTTLLPPPQPPPHQRHQPPPTQS</sequence>
<feature type="region of interest" description="Disordered" evidence="1">
    <location>
        <begin position="80"/>
        <end position="100"/>
    </location>
</feature>
<keyword evidence="3" id="KW-1185">Reference proteome</keyword>
<accession>A0A7J5ZD06</accession>
<evidence type="ECO:0000313" key="3">
    <source>
        <dbReference type="Proteomes" id="UP000518266"/>
    </source>
</evidence>
<gene>
    <name evidence="2" type="ORF">F7725_021915</name>
</gene>
<dbReference type="Proteomes" id="UP000518266">
    <property type="component" value="Unassembled WGS sequence"/>
</dbReference>
<protein>
    <submittedName>
        <fullName evidence="2">Uncharacterized protein</fullName>
    </submittedName>
</protein>
<feature type="compositionally biased region" description="Pro residues" evidence="1">
    <location>
        <begin position="82"/>
        <end position="100"/>
    </location>
</feature>
<dbReference type="EMBL" id="JAAKFY010000003">
    <property type="protein sequence ID" value="KAF3859516.1"/>
    <property type="molecule type" value="Genomic_DNA"/>
</dbReference>
<comment type="caution">
    <text evidence="2">The sequence shown here is derived from an EMBL/GenBank/DDBJ whole genome shotgun (WGS) entry which is preliminary data.</text>
</comment>